<reference evidence="1" key="2">
    <citation type="journal article" date="2015" name="Data Brief">
        <title>Shoot transcriptome of the giant reed, Arundo donax.</title>
        <authorList>
            <person name="Barrero R.A."/>
            <person name="Guerrero F.D."/>
            <person name="Moolhuijzen P."/>
            <person name="Goolsby J.A."/>
            <person name="Tidwell J."/>
            <person name="Bellgard S.E."/>
            <person name="Bellgard M.I."/>
        </authorList>
    </citation>
    <scope>NUCLEOTIDE SEQUENCE</scope>
    <source>
        <tissue evidence="1">Shoot tissue taken approximately 20 cm above the soil surface</tissue>
    </source>
</reference>
<accession>A0A0A9A540</accession>
<dbReference type="EMBL" id="GBRH01255768">
    <property type="protein sequence ID" value="JAD42127.1"/>
    <property type="molecule type" value="Transcribed_RNA"/>
</dbReference>
<evidence type="ECO:0000313" key="1">
    <source>
        <dbReference type="EMBL" id="JAD42127.1"/>
    </source>
</evidence>
<sequence length="44" mass="5361">MRRRIRAKEGEMIEQIMGKIVWDFCYFSNFGSLMHVLLKVSFHR</sequence>
<organism evidence="1">
    <name type="scientific">Arundo donax</name>
    <name type="common">Giant reed</name>
    <name type="synonym">Donax arundinaceus</name>
    <dbReference type="NCBI Taxonomy" id="35708"/>
    <lineage>
        <taxon>Eukaryota</taxon>
        <taxon>Viridiplantae</taxon>
        <taxon>Streptophyta</taxon>
        <taxon>Embryophyta</taxon>
        <taxon>Tracheophyta</taxon>
        <taxon>Spermatophyta</taxon>
        <taxon>Magnoliopsida</taxon>
        <taxon>Liliopsida</taxon>
        <taxon>Poales</taxon>
        <taxon>Poaceae</taxon>
        <taxon>PACMAD clade</taxon>
        <taxon>Arundinoideae</taxon>
        <taxon>Arundineae</taxon>
        <taxon>Arundo</taxon>
    </lineage>
</organism>
<reference evidence="1" key="1">
    <citation type="submission" date="2014-09" db="EMBL/GenBank/DDBJ databases">
        <authorList>
            <person name="Magalhaes I.L.F."/>
            <person name="Oliveira U."/>
            <person name="Santos F.R."/>
            <person name="Vidigal T.H.D.A."/>
            <person name="Brescovit A.D."/>
            <person name="Santos A.J."/>
        </authorList>
    </citation>
    <scope>NUCLEOTIDE SEQUENCE</scope>
    <source>
        <tissue evidence="1">Shoot tissue taken approximately 20 cm above the soil surface</tissue>
    </source>
</reference>
<proteinExistence type="predicted"/>
<name>A0A0A9A540_ARUDO</name>
<dbReference type="AlphaFoldDB" id="A0A0A9A540"/>
<protein>
    <submittedName>
        <fullName evidence="1">Uncharacterized protein</fullName>
    </submittedName>
</protein>